<dbReference type="InterPro" id="IPR036770">
    <property type="entry name" value="Ankyrin_rpt-contain_sf"/>
</dbReference>
<dbReference type="Proteomes" id="UP001497623">
    <property type="component" value="Unassembled WGS sequence"/>
</dbReference>
<feature type="non-terminal residue" evidence="4">
    <location>
        <position position="274"/>
    </location>
</feature>
<dbReference type="PANTHER" id="PTHR24171">
    <property type="entry name" value="ANKYRIN REPEAT DOMAIN-CONTAINING PROTEIN 39-RELATED"/>
    <property type="match status" value="1"/>
</dbReference>
<dbReference type="Pfam" id="PF12796">
    <property type="entry name" value="Ank_2"/>
    <property type="match status" value="1"/>
</dbReference>
<dbReference type="GO" id="GO:0031436">
    <property type="term" value="C:BRCA1-BARD1 complex"/>
    <property type="evidence" value="ECO:0007669"/>
    <property type="project" value="TreeGrafter"/>
</dbReference>
<dbReference type="GO" id="GO:0004842">
    <property type="term" value="F:ubiquitin-protein transferase activity"/>
    <property type="evidence" value="ECO:0007669"/>
    <property type="project" value="TreeGrafter"/>
</dbReference>
<dbReference type="GO" id="GO:0085020">
    <property type="term" value="P:protein K6-linked ubiquitination"/>
    <property type="evidence" value="ECO:0007669"/>
    <property type="project" value="TreeGrafter"/>
</dbReference>
<dbReference type="PANTHER" id="PTHR24171:SF8">
    <property type="entry name" value="BRCA1-ASSOCIATED RING DOMAIN PROTEIN 1"/>
    <property type="match status" value="1"/>
</dbReference>
<feature type="repeat" description="ANK" evidence="3">
    <location>
        <begin position="203"/>
        <end position="225"/>
    </location>
</feature>
<protein>
    <recommendedName>
        <fullName evidence="6">Ankyrin repeat protein</fullName>
    </recommendedName>
</protein>
<evidence type="ECO:0000256" key="2">
    <source>
        <dbReference type="ARBA" id="ARBA00023043"/>
    </source>
</evidence>
<evidence type="ECO:0000313" key="5">
    <source>
        <dbReference type="Proteomes" id="UP001497623"/>
    </source>
</evidence>
<organism evidence="4 5">
    <name type="scientific">Meganyctiphanes norvegica</name>
    <name type="common">Northern krill</name>
    <name type="synonym">Thysanopoda norvegica</name>
    <dbReference type="NCBI Taxonomy" id="48144"/>
    <lineage>
        <taxon>Eukaryota</taxon>
        <taxon>Metazoa</taxon>
        <taxon>Ecdysozoa</taxon>
        <taxon>Arthropoda</taxon>
        <taxon>Crustacea</taxon>
        <taxon>Multicrustacea</taxon>
        <taxon>Malacostraca</taxon>
        <taxon>Eumalacostraca</taxon>
        <taxon>Eucarida</taxon>
        <taxon>Euphausiacea</taxon>
        <taxon>Euphausiidae</taxon>
        <taxon>Meganyctiphanes</taxon>
    </lineage>
</organism>
<dbReference type="GO" id="GO:0070531">
    <property type="term" value="C:BRCA1-A complex"/>
    <property type="evidence" value="ECO:0007669"/>
    <property type="project" value="TreeGrafter"/>
</dbReference>
<keyword evidence="5" id="KW-1185">Reference proteome</keyword>
<evidence type="ECO:0000256" key="3">
    <source>
        <dbReference type="PROSITE-ProRule" id="PRU00023"/>
    </source>
</evidence>
<keyword evidence="1" id="KW-0677">Repeat</keyword>
<proteinExistence type="predicted"/>
<dbReference type="InterPro" id="IPR002110">
    <property type="entry name" value="Ankyrin_rpt"/>
</dbReference>
<dbReference type="SUPFAM" id="SSF48403">
    <property type="entry name" value="Ankyrin repeat"/>
    <property type="match status" value="1"/>
</dbReference>
<reference evidence="4 5" key="1">
    <citation type="submission" date="2024-05" db="EMBL/GenBank/DDBJ databases">
        <authorList>
            <person name="Wallberg A."/>
        </authorList>
    </citation>
    <scope>NUCLEOTIDE SEQUENCE [LARGE SCALE GENOMIC DNA]</scope>
</reference>
<dbReference type="AlphaFoldDB" id="A0AAV2SDG9"/>
<dbReference type="EMBL" id="CAXKWB010055865">
    <property type="protein sequence ID" value="CAL4177688.1"/>
    <property type="molecule type" value="Genomic_DNA"/>
</dbReference>
<dbReference type="Gene3D" id="1.25.40.20">
    <property type="entry name" value="Ankyrin repeat-containing domain"/>
    <property type="match status" value="1"/>
</dbReference>
<evidence type="ECO:0008006" key="6">
    <source>
        <dbReference type="Google" id="ProtNLM"/>
    </source>
</evidence>
<accession>A0AAV2SDG9</accession>
<feature type="repeat" description="ANK" evidence="3">
    <location>
        <begin position="239"/>
        <end position="271"/>
    </location>
</feature>
<evidence type="ECO:0000256" key="1">
    <source>
        <dbReference type="ARBA" id="ARBA00022737"/>
    </source>
</evidence>
<gene>
    <name evidence="4" type="ORF">MNOR_LOCUS34933</name>
</gene>
<dbReference type="SMART" id="SM00248">
    <property type="entry name" value="ANK"/>
    <property type="match status" value="3"/>
</dbReference>
<dbReference type="PROSITE" id="PS50297">
    <property type="entry name" value="ANK_REP_REGION"/>
    <property type="match status" value="2"/>
</dbReference>
<name>A0AAV2SDG9_MEGNR</name>
<dbReference type="PROSITE" id="PS50088">
    <property type="entry name" value="ANK_REPEAT"/>
    <property type="match status" value="2"/>
</dbReference>
<sequence length="274" mass="30635">MQITQDLLTTGQKTDIYGGISSKGKVEVAAVAKLFQKNLISLDKDMPIFMLLSYVLEEKEYYLEEMNSRFETNSFPVAEVKHKQANSRCKIFGHMAKKTQIFDYVTNTGSKQLYQCSKYENVTMLKLVARIYPYIPVIQMNETSVVLRPCLLHGSVTMVVGFLEGGCILSCETPLYSTCKLGFNDIVKELLKYSNQIDIPNHKGETPLYAACENGHLPIVKTLLDVQFHANTDIPNNNNGYTPLHIACQKGDLPIIQELVKAGAKIDSVSLIGK</sequence>
<keyword evidence="2 3" id="KW-0040">ANK repeat</keyword>
<comment type="caution">
    <text evidence="4">The sequence shown here is derived from an EMBL/GenBank/DDBJ whole genome shotgun (WGS) entry which is preliminary data.</text>
</comment>
<evidence type="ECO:0000313" key="4">
    <source>
        <dbReference type="EMBL" id="CAL4177688.1"/>
    </source>
</evidence>